<name>A0A9P8QMG1_9HYPO</name>
<dbReference type="AlphaFoldDB" id="A0A9P8QMG1"/>
<gene>
    <name evidence="2" type="ORF">Trco_004174</name>
</gene>
<accession>A0A9P8QMG1</accession>
<sequence>MLRQAGQGRDLGVRNIVRVVRGEEAAPGLQRGRGSNPDWPEQQPRGPEQQPRGPEQGGHGSIAFSRDKDKDKEG</sequence>
<dbReference type="Proteomes" id="UP000827724">
    <property type="component" value="Unassembled WGS sequence"/>
</dbReference>
<evidence type="ECO:0000313" key="2">
    <source>
        <dbReference type="EMBL" id="KAH6607861.1"/>
    </source>
</evidence>
<reference evidence="2" key="1">
    <citation type="submission" date="2021-08" db="EMBL/GenBank/DDBJ databases">
        <title>Chromosome-Level Trichoderma cornu-damae using Hi-C Data.</title>
        <authorList>
            <person name="Kim C.S."/>
        </authorList>
    </citation>
    <scope>NUCLEOTIDE SEQUENCE</scope>
    <source>
        <strain evidence="2">KA19-0412C</strain>
    </source>
</reference>
<evidence type="ECO:0000313" key="3">
    <source>
        <dbReference type="Proteomes" id="UP000827724"/>
    </source>
</evidence>
<feature type="region of interest" description="Disordered" evidence="1">
    <location>
        <begin position="1"/>
        <end position="74"/>
    </location>
</feature>
<dbReference type="EMBL" id="JAIWOZ010000003">
    <property type="protein sequence ID" value="KAH6607861.1"/>
    <property type="molecule type" value="Genomic_DNA"/>
</dbReference>
<protein>
    <submittedName>
        <fullName evidence="2">Uncharacterized protein</fullName>
    </submittedName>
</protein>
<proteinExistence type="predicted"/>
<organism evidence="2 3">
    <name type="scientific">Trichoderma cornu-damae</name>
    <dbReference type="NCBI Taxonomy" id="654480"/>
    <lineage>
        <taxon>Eukaryota</taxon>
        <taxon>Fungi</taxon>
        <taxon>Dikarya</taxon>
        <taxon>Ascomycota</taxon>
        <taxon>Pezizomycotina</taxon>
        <taxon>Sordariomycetes</taxon>
        <taxon>Hypocreomycetidae</taxon>
        <taxon>Hypocreales</taxon>
        <taxon>Hypocreaceae</taxon>
        <taxon>Trichoderma</taxon>
    </lineage>
</organism>
<feature type="compositionally biased region" description="Basic and acidic residues" evidence="1">
    <location>
        <begin position="65"/>
        <end position="74"/>
    </location>
</feature>
<feature type="compositionally biased region" description="Low complexity" evidence="1">
    <location>
        <begin position="40"/>
        <end position="54"/>
    </location>
</feature>
<evidence type="ECO:0000256" key="1">
    <source>
        <dbReference type="SAM" id="MobiDB-lite"/>
    </source>
</evidence>
<keyword evidence="3" id="KW-1185">Reference proteome</keyword>
<comment type="caution">
    <text evidence="2">The sequence shown here is derived from an EMBL/GenBank/DDBJ whole genome shotgun (WGS) entry which is preliminary data.</text>
</comment>